<gene>
    <name evidence="2" type="ORF">VJJ49_01480</name>
</gene>
<feature type="domain" description="Phage-Barnase-EndoU-ColicinE5/D-RelE like nuclease 3" evidence="1">
    <location>
        <begin position="28"/>
        <end position="149"/>
    </location>
</feature>
<protein>
    <recommendedName>
        <fullName evidence="1">Phage-Barnase-EndoU-ColicinE5/D-RelE like nuclease 3 domain-containing protein</fullName>
    </recommendedName>
</protein>
<evidence type="ECO:0000313" key="3">
    <source>
        <dbReference type="Proteomes" id="UP001324270"/>
    </source>
</evidence>
<accession>A0ABU5Y629</accession>
<evidence type="ECO:0000313" key="2">
    <source>
        <dbReference type="EMBL" id="MEB3039364.1"/>
    </source>
</evidence>
<dbReference type="RefSeq" id="WP_323978699.1">
    <property type="nucleotide sequence ID" value="NZ_JAYKBV010000002.1"/>
</dbReference>
<sequence length="154" mass="17731">MQKSKIKKLVKFALSDRLNQHKEIVIGKVSKRQADFFLQEIGIDLENAERCLDTSAIRHIIKEHGSEKTEQARGQVPINLDDFELITSILENADEISYKGKNRLQQDTFVYKKKIQDIYVVMEAVRLSKKKGNKISICTMYKIKGSRSKKTTSL</sequence>
<dbReference type="InterPro" id="IPR041301">
    <property type="entry name" value="PBECR3"/>
</dbReference>
<evidence type="ECO:0000259" key="1">
    <source>
        <dbReference type="Pfam" id="PF18812"/>
    </source>
</evidence>
<comment type="caution">
    <text evidence="2">The sequence shown here is derived from an EMBL/GenBank/DDBJ whole genome shotgun (WGS) entry which is preliminary data.</text>
</comment>
<reference evidence="2 3" key="1">
    <citation type="submission" date="2023-12" db="EMBL/GenBank/DDBJ databases">
        <title>Genomic sequences of Capnocytophaga and Parvimonas strains.</title>
        <authorList>
            <person name="Watt R.M."/>
            <person name="Wang M."/>
            <person name="Yang T."/>
            <person name="Tong W.M."/>
        </authorList>
    </citation>
    <scope>NUCLEOTIDE SEQUENCE [LARGE SCALE GENOMIC DNA]</scope>
    <source>
        <strain evidence="2 3">CCUG 13156</strain>
    </source>
</reference>
<dbReference type="EMBL" id="JAYKBV010000002">
    <property type="protein sequence ID" value="MEB3039364.1"/>
    <property type="molecule type" value="Genomic_DNA"/>
</dbReference>
<dbReference type="Pfam" id="PF18812">
    <property type="entry name" value="PBECR3"/>
    <property type="match status" value="1"/>
</dbReference>
<dbReference type="Proteomes" id="UP001324270">
    <property type="component" value="Unassembled WGS sequence"/>
</dbReference>
<keyword evidence="3" id="KW-1185">Reference proteome</keyword>
<name>A0ABU5Y629_9FLAO</name>
<organism evidence="2 3">
    <name type="scientific">Capnocytophaga gingivalis</name>
    <dbReference type="NCBI Taxonomy" id="1017"/>
    <lineage>
        <taxon>Bacteria</taxon>
        <taxon>Pseudomonadati</taxon>
        <taxon>Bacteroidota</taxon>
        <taxon>Flavobacteriia</taxon>
        <taxon>Flavobacteriales</taxon>
        <taxon>Flavobacteriaceae</taxon>
        <taxon>Capnocytophaga</taxon>
    </lineage>
</organism>
<proteinExistence type="predicted"/>